<feature type="binding site" evidence="11">
    <location>
        <position position="203"/>
    </location>
    <ligand>
        <name>1-deoxy-D-xylulose 5-phosphate</name>
        <dbReference type="ChEBI" id="CHEBI:57792"/>
    </ligand>
</feature>
<keyword evidence="10" id="KW-0698">rRNA processing</keyword>
<dbReference type="InterPro" id="IPR020549">
    <property type="entry name" value="YbeY_CS"/>
</dbReference>
<comment type="subcellular location">
    <subcellularLocation>
        <location evidence="10">Cytoplasm</location>
    </subcellularLocation>
</comment>
<keyword evidence="2 10" id="KW-0963">Cytoplasm</keyword>
<evidence type="ECO:0000256" key="3">
    <source>
        <dbReference type="ARBA" id="ARBA00022679"/>
    </source>
</evidence>
<dbReference type="InterPro" id="IPR023091">
    <property type="entry name" value="MetalPrtase_cat_dom_sf_prd"/>
</dbReference>
<dbReference type="GO" id="GO:0006364">
    <property type="term" value="P:rRNA processing"/>
    <property type="evidence" value="ECO:0007669"/>
    <property type="project" value="UniProtKB-UniRule"/>
</dbReference>
<gene>
    <name evidence="11" type="primary">pdxJ</name>
    <name evidence="10" type="synonym">ybeY</name>
    <name evidence="12" type="ordered locus">DP1605</name>
</gene>
<feature type="binding site" evidence="11">
    <location>
        <begin position="366"/>
        <end position="367"/>
    </location>
    <ligand>
        <name>3-amino-2-oxopropyl phosphate</name>
        <dbReference type="ChEBI" id="CHEBI:57279"/>
    </ligand>
</feature>
<feature type="binding site" evidence="10">
    <location>
        <position position="115"/>
    </location>
    <ligand>
        <name>Zn(2+)</name>
        <dbReference type="ChEBI" id="CHEBI:29105"/>
        <note>catalytic</note>
    </ligand>
</feature>
<sequence>MAVELQCKEISLPIPQKEAKHFAHWVLTKLGVNDHNLNIVFVSDAQMTWFNEHYREKKGPTNVLSFPFAEGSEEFLQQIPVHELGDIIISVDTAMREAIEYGQTISHRLNWLMVHGILHLVGYDHERGPEDALLMEDKEQVLLKEYAINRRFKMTQLAINIDHVATIRQARGITEPDPVAAAAICEMAGAAGIVVHLREDRRHMQDRDIILLRQTIKTKMNFEMGANKEIIKIALNTRPDMITLVPEKRQELTTEGGLDVAGQKKKLARTIERMTAKNIPVSLFIDPVEEQIEAAYEIGAQFVELHTGKYSDAIGEAAQEKEYQLLVVAAQEAAQRGLRVNAGHGLGYHNAARIAAIDAVEELSIGHSIIGRAVFSGLDLAVRDMLKIVQMAG</sequence>
<comment type="function">
    <text evidence="11">Catalyzes the complicated ring closure reaction between the two acyclic compounds 1-deoxy-D-xylulose-5-phosphate (DXP) and 3-amino-2-oxopropyl phosphate (1-amino-acetone-3-phosphate or AAP) to form pyridoxine 5'-phosphate (PNP) and inorganic phosphate.</text>
</comment>
<dbReference type="PANTHER" id="PTHR30456">
    <property type="entry name" value="PYRIDOXINE 5'-PHOSPHATE SYNTHASE"/>
    <property type="match status" value="1"/>
</dbReference>
<feature type="active site" description="Proton acceptor" evidence="11">
    <location>
        <position position="223"/>
    </location>
</feature>
<keyword evidence="9 11" id="KW-0664">Pyridoxine biosynthesis</keyword>
<keyword evidence="13" id="KW-1185">Reference proteome</keyword>
<dbReference type="InterPro" id="IPR004569">
    <property type="entry name" value="PyrdxlP_synth_PdxJ"/>
</dbReference>
<keyword evidence="8 10" id="KW-0862">Zinc</keyword>
<dbReference type="Pfam" id="PF03740">
    <property type="entry name" value="PdxJ"/>
    <property type="match status" value="1"/>
</dbReference>
<comment type="subunit">
    <text evidence="11">Homooctamer; tetramer of dimers.</text>
</comment>
<dbReference type="NCBIfam" id="NF003627">
    <property type="entry name" value="PRK05265.1-5"/>
    <property type="match status" value="1"/>
</dbReference>
<evidence type="ECO:0000256" key="6">
    <source>
        <dbReference type="ARBA" id="ARBA00022759"/>
    </source>
</evidence>
<evidence type="ECO:0000313" key="13">
    <source>
        <dbReference type="Proteomes" id="UP000000602"/>
    </source>
</evidence>
<dbReference type="NCBIfam" id="NF003625">
    <property type="entry name" value="PRK05265.1-3"/>
    <property type="match status" value="1"/>
</dbReference>
<dbReference type="Gene3D" id="3.40.390.30">
    <property type="entry name" value="Metalloproteases ('zincins'), catalytic domain"/>
    <property type="match status" value="1"/>
</dbReference>
<feature type="binding site" evidence="10">
    <location>
        <position position="119"/>
    </location>
    <ligand>
        <name>Zn(2+)</name>
        <dbReference type="ChEBI" id="CHEBI:29105"/>
        <note>catalytic</note>
    </ligand>
</feature>
<dbReference type="KEGG" id="dps:DP1605"/>
<evidence type="ECO:0000256" key="9">
    <source>
        <dbReference type="ARBA" id="ARBA00023096"/>
    </source>
</evidence>
<dbReference type="EMBL" id="CR522870">
    <property type="protein sequence ID" value="CAG36334.1"/>
    <property type="molecule type" value="Genomic_DNA"/>
</dbReference>
<feature type="binding site" evidence="11">
    <location>
        <position position="345"/>
    </location>
    <ligand>
        <name>3-amino-2-oxopropyl phosphate</name>
        <dbReference type="ChEBI" id="CHEBI:57279"/>
    </ligand>
</feature>
<dbReference type="InterPro" id="IPR002036">
    <property type="entry name" value="YbeY"/>
</dbReference>
<keyword evidence="3 11" id="KW-0808">Transferase</keyword>
<keyword evidence="6 10" id="KW-0255">Endonuclease</keyword>
<protein>
    <recommendedName>
        <fullName evidence="10 11">Multifunctional fusion protein</fullName>
    </recommendedName>
    <domain>
        <recommendedName>
            <fullName evidence="11">Pyridoxine 5'-phosphate synthase</fullName>
            <shortName evidence="11">PNP synthase</shortName>
            <ecNumber evidence="11">2.6.99.2</ecNumber>
        </recommendedName>
    </domain>
    <domain>
        <recommendedName>
            <fullName evidence="10">Endoribonuclease YbeY</fullName>
            <ecNumber evidence="10">3.1.-.-</ecNumber>
        </recommendedName>
    </domain>
</protein>
<organism evidence="12 13">
    <name type="scientific">Desulfotalea psychrophila (strain LSv54 / DSM 12343)</name>
    <dbReference type="NCBI Taxonomy" id="177439"/>
    <lineage>
        <taxon>Bacteria</taxon>
        <taxon>Pseudomonadati</taxon>
        <taxon>Thermodesulfobacteriota</taxon>
        <taxon>Desulfobulbia</taxon>
        <taxon>Desulfobulbales</taxon>
        <taxon>Desulfocapsaceae</taxon>
        <taxon>Desulfotalea</taxon>
    </lineage>
</organism>
<feature type="active site" description="Proton donor" evidence="11">
    <location>
        <position position="344"/>
    </location>
</feature>
<evidence type="ECO:0000256" key="10">
    <source>
        <dbReference type="HAMAP-Rule" id="MF_00009"/>
    </source>
</evidence>
<dbReference type="eggNOG" id="COG0854">
    <property type="taxonomic scope" value="Bacteria"/>
</dbReference>
<dbReference type="Proteomes" id="UP000000602">
    <property type="component" value="Chromosome"/>
</dbReference>
<dbReference type="AlphaFoldDB" id="Q3V7H8"/>
<comment type="similarity">
    <text evidence="1 10">Belongs to the endoribonuclease YbeY family.</text>
</comment>
<feature type="binding site" evidence="11">
    <location>
        <position position="171"/>
    </location>
    <ligand>
        <name>3-amino-2-oxopropyl phosphate</name>
        <dbReference type="ChEBI" id="CHEBI:57279"/>
    </ligand>
</feature>
<dbReference type="OrthoDB" id="9806590at2"/>
<comment type="function">
    <text evidence="10">Single strand-specific metallo-endoribonuclease involved in late-stage 70S ribosome quality control and in maturation of the 3' terminus of the 16S rRNA.</text>
</comment>
<feature type="binding site" evidence="10">
    <location>
        <position position="125"/>
    </location>
    <ligand>
        <name>Zn(2+)</name>
        <dbReference type="ChEBI" id="CHEBI:29105"/>
        <note>catalytic</note>
    </ligand>
</feature>
<feature type="binding site" evidence="11">
    <location>
        <position position="198"/>
    </location>
    <ligand>
        <name>1-deoxy-D-xylulose 5-phosphate</name>
        <dbReference type="ChEBI" id="CHEBI:57792"/>
    </ligand>
</feature>
<dbReference type="CDD" id="cd00003">
    <property type="entry name" value="PNPsynthase"/>
    <property type="match status" value="1"/>
</dbReference>
<keyword evidence="7 10" id="KW-0378">Hydrolase</keyword>
<feature type="site" description="Transition state stabilizer" evidence="11">
    <location>
        <position position="304"/>
    </location>
</feature>
<comment type="cofactor">
    <cofactor evidence="10">
        <name>Zn(2+)</name>
        <dbReference type="ChEBI" id="CHEBI:29105"/>
    </cofactor>
    <text evidence="10">Binds 1 zinc ion.</text>
</comment>
<evidence type="ECO:0000256" key="1">
    <source>
        <dbReference type="ARBA" id="ARBA00010875"/>
    </source>
</evidence>
<dbReference type="EC" id="3.1.-.-" evidence="10"/>
<comment type="pathway">
    <text evidence="11">Cofactor biosynthesis; pyridoxine 5'-phosphate biosynthesis; pyridoxine 5'-phosphate from D-erythrose 4-phosphate: step 5/5.</text>
</comment>
<evidence type="ECO:0000256" key="7">
    <source>
        <dbReference type="ARBA" id="ARBA00022801"/>
    </source>
</evidence>
<evidence type="ECO:0000313" key="12">
    <source>
        <dbReference type="EMBL" id="CAG36334.1"/>
    </source>
</evidence>
<comment type="similarity">
    <text evidence="11">Belongs to the PNP synthase family.</text>
</comment>
<keyword evidence="5 10" id="KW-0479">Metal-binding</keyword>
<dbReference type="PROSITE" id="PS01306">
    <property type="entry name" value="UPF0054"/>
    <property type="match status" value="1"/>
</dbReference>
<dbReference type="GO" id="GO:0008270">
    <property type="term" value="F:zinc ion binding"/>
    <property type="evidence" value="ECO:0007669"/>
    <property type="project" value="UniProtKB-UniRule"/>
</dbReference>
<comment type="catalytic activity">
    <reaction evidence="11">
        <text>3-amino-2-oxopropyl phosphate + 1-deoxy-D-xylulose 5-phosphate = pyridoxine 5'-phosphate + phosphate + 2 H2O + H(+)</text>
        <dbReference type="Rhea" id="RHEA:15265"/>
        <dbReference type="ChEBI" id="CHEBI:15377"/>
        <dbReference type="ChEBI" id="CHEBI:15378"/>
        <dbReference type="ChEBI" id="CHEBI:43474"/>
        <dbReference type="ChEBI" id="CHEBI:57279"/>
        <dbReference type="ChEBI" id="CHEBI:57792"/>
        <dbReference type="ChEBI" id="CHEBI:58589"/>
        <dbReference type="EC" id="2.6.99.2"/>
    </reaction>
</comment>
<dbReference type="InterPro" id="IPR013785">
    <property type="entry name" value="Aldolase_TIM"/>
</dbReference>
<dbReference type="NCBIfam" id="TIGR00559">
    <property type="entry name" value="pdxJ"/>
    <property type="match status" value="1"/>
</dbReference>
<feature type="active site" description="Proton acceptor" evidence="11">
    <location>
        <position position="196"/>
    </location>
</feature>
<keyword evidence="10" id="KW-0690">Ribosome biogenesis</keyword>
<feature type="binding site" evidence="11">
    <location>
        <position position="253"/>
    </location>
    <ligand>
        <name>1-deoxy-D-xylulose 5-phosphate</name>
        <dbReference type="ChEBI" id="CHEBI:57792"/>
    </ligand>
</feature>
<reference evidence="13" key="1">
    <citation type="journal article" date="2004" name="Environ. Microbiol.">
        <title>The genome of Desulfotalea psychrophila, a sulfate-reducing bacterium from permanently cold Arctic sediments.</title>
        <authorList>
            <person name="Rabus R."/>
            <person name="Ruepp A."/>
            <person name="Frickey T."/>
            <person name="Rattei T."/>
            <person name="Fartmann B."/>
            <person name="Stark M."/>
            <person name="Bauer M."/>
            <person name="Zibat A."/>
            <person name="Lombardot T."/>
            <person name="Becker I."/>
            <person name="Amann J."/>
            <person name="Gellner K."/>
            <person name="Teeling H."/>
            <person name="Leuschner W.D."/>
            <person name="Gloeckner F.-O."/>
            <person name="Lupas A.N."/>
            <person name="Amann R."/>
            <person name="Klenk H.-P."/>
        </authorList>
    </citation>
    <scope>NUCLEOTIDE SEQUENCE [LARGE SCALE GENOMIC DNA]</scope>
    <source>
        <strain evidence="13">DSM 12343 / LSv54</strain>
    </source>
</reference>
<dbReference type="SUPFAM" id="SSF63892">
    <property type="entry name" value="Pyridoxine 5'-phosphate synthase"/>
    <property type="match status" value="1"/>
</dbReference>
<dbReference type="GO" id="GO:0004521">
    <property type="term" value="F:RNA endonuclease activity"/>
    <property type="evidence" value="ECO:0007669"/>
    <property type="project" value="UniProtKB-UniRule"/>
</dbReference>
<dbReference type="GO" id="GO:0005829">
    <property type="term" value="C:cytosol"/>
    <property type="evidence" value="ECO:0007669"/>
    <property type="project" value="TreeGrafter"/>
</dbReference>
<dbReference type="HOGENOM" id="CLU_057128_1_0_7"/>
<feature type="binding site" evidence="11">
    <location>
        <begin position="162"/>
        <end position="163"/>
    </location>
    <ligand>
        <name>1-deoxy-D-xylulose 5-phosphate</name>
        <dbReference type="ChEBI" id="CHEBI:57792"/>
    </ligand>
</feature>
<dbReference type="STRING" id="177439.DP1605"/>
<feature type="binding site" evidence="11">
    <location>
        <position position="160"/>
    </location>
    <ligand>
        <name>3-amino-2-oxopropyl phosphate</name>
        <dbReference type="ChEBI" id="CHEBI:57279"/>
    </ligand>
</feature>
<dbReference type="PANTHER" id="PTHR30456:SF0">
    <property type="entry name" value="PYRIDOXINE 5'-PHOSPHATE SYNTHASE"/>
    <property type="match status" value="1"/>
</dbReference>
<dbReference type="Pfam" id="PF02130">
    <property type="entry name" value="YbeY"/>
    <property type="match status" value="1"/>
</dbReference>
<evidence type="ECO:0000256" key="4">
    <source>
        <dbReference type="ARBA" id="ARBA00022722"/>
    </source>
</evidence>
<dbReference type="InterPro" id="IPR036130">
    <property type="entry name" value="Pyridoxine-5'_phos_synth"/>
</dbReference>
<evidence type="ECO:0000256" key="11">
    <source>
        <dbReference type="HAMAP-Rule" id="MF_00279"/>
    </source>
</evidence>
<dbReference type="HAMAP" id="MF_00279">
    <property type="entry name" value="PdxJ"/>
    <property type="match status" value="1"/>
</dbReference>
<keyword evidence="4 10" id="KW-0540">Nuclease</keyword>
<evidence type="ECO:0000256" key="5">
    <source>
        <dbReference type="ARBA" id="ARBA00022723"/>
    </source>
</evidence>
<evidence type="ECO:0000256" key="2">
    <source>
        <dbReference type="ARBA" id="ARBA00022490"/>
    </source>
</evidence>
<dbReference type="SUPFAM" id="SSF55486">
    <property type="entry name" value="Metalloproteases ('zincins'), catalytic domain"/>
    <property type="match status" value="1"/>
</dbReference>
<dbReference type="GO" id="GO:0004222">
    <property type="term" value="F:metalloendopeptidase activity"/>
    <property type="evidence" value="ECO:0007669"/>
    <property type="project" value="InterPro"/>
</dbReference>
<dbReference type="GO" id="GO:0008615">
    <property type="term" value="P:pyridoxine biosynthetic process"/>
    <property type="evidence" value="ECO:0007669"/>
    <property type="project" value="UniProtKB-UniRule"/>
</dbReference>
<dbReference type="RefSeq" id="WP_011188846.1">
    <property type="nucleotide sequence ID" value="NC_006138.1"/>
</dbReference>
<name>Q3V7H8_DESPS</name>
<dbReference type="eggNOG" id="COG0319">
    <property type="taxonomic scope" value="Bacteria"/>
</dbReference>
<dbReference type="HAMAP" id="MF_00009">
    <property type="entry name" value="Endoribonucl_YbeY"/>
    <property type="match status" value="1"/>
</dbReference>
<evidence type="ECO:0000256" key="8">
    <source>
        <dbReference type="ARBA" id="ARBA00022833"/>
    </source>
</evidence>
<dbReference type="UniPathway" id="UPA00244">
    <property type="reaction ID" value="UER00313"/>
</dbReference>
<dbReference type="EC" id="2.6.99.2" evidence="11"/>
<dbReference type="Gene3D" id="3.20.20.70">
    <property type="entry name" value="Aldolase class I"/>
    <property type="match status" value="1"/>
</dbReference>
<dbReference type="NCBIfam" id="TIGR00043">
    <property type="entry name" value="rRNA maturation RNase YbeY"/>
    <property type="match status" value="1"/>
</dbReference>
<dbReference type="GO" id="GO:0033856">
    <property type="term" value="F:pyridoxine 5'-phosphate synthase activity"/>
    <property type="evidence" value="ECO:0007669"/>
    <property type="project" value="UniProtKB-UniRule"/>
</dbReference>
<proteinExistence type="inferred from homology"/>
<accession>Q3V7H8</accession>